<reference evidence="2" key="1">
    <citation type="journal article" date="2023" name="Front. Plant Sci.">
        <title>Chromosomal-level genome assembly of Melastoma candidum provides insights into trichome evolution.</title>
        <authorList>
            <person name="Zhong Y."/>
            <person name="Wu W."/>
            <person name="Sun C."/>
            <person name="Zou P."/>
            <person name="Liu Y."/>
            <person name="Dai S."/>
            <person name="Zhou R."/>
        </authorList>
    </citation>
    <scope>NUCLEOTIDE SEQUENCE [LARGE SCALE GENOMIC DNA]</scope>
</reference>
<sequence>MAEPSSPASDPGAIRDGVSPAAATARSISDIAEDVQRTVIESKDSALRSARSLQEFLVDAKSQYRVYEDAFVQKVKDELQIARESPGTALGVSAAAALLILRGPRRFLIRHTFGRLRNEEAQFTKAEKNVKDLIVSVDLLKMESKKLLERAALAEKDMKQGLTELMDAGSRIHRLTKSANKVESQAVDLMDDLREIPGREALKLRAEVASMASNLKQQRAAMEKRIVKISELGVAHGAYITGLLIKVKMKWISSAPPISQLWYRSSWGKWACCSLTILALPMKAGYSPRKPFPL</sequence>
<organism evidence="1 2">
    <name type="scientific">Melastoma candidum</name>
    <dbReference type="NCBI Taxonomy" id="119954"/>
    <lineage>
        <taxon>Eukaryota</taxon>
        <taxon>Viridiplantae</taxon>
        <taxon>Streptophyta</taxon>
        <taxon>Embryophyta</taxon>
        <taxon>Tracheophyta</taxon>
        <taxon>Spermatophyta</taxon>
        <taxon>Magnoliopsida</taxon>
        <taxon>eudicotyledons</taxon>
        <taxon>Gunneridae</taxon>
        <taxon>Pentapetalae</taxon>
        <taxon>rosids</taxon>
        <taxon>malvids</taxon>
        <taxon>Myrtales</taxon>
        <taxon>Melastomataceae</taxon>
        <taxon>Melastomatoideae</taxon>
        <taxon>Melastomateae</taxon>
        <taxon>Melastoma</taxon>
    </lineage>
</organism>
<gene>
    <name evidence="1" type="ORF">MLD38_007383</name>
</gene>
<evidence type="ECO:0000313" key="2">
    <source>
        <dbReference type="Proteomes" id="UP001057402"/>
    </source>
</evidence>
<keyword evidence="2" id="KW-1185">Reference proteome</keyword>
<evidence type="ECO:0000313" key="1">
    <source>
        <dbReference type="EMBL" id="KAI4381301.1"/>
    </source>
</evidence>
<accession>A0ACB9RQ70</accession>
<comment type="caution">
    <text evidence="1">The sequence shown here is derived from an EMBL/GenBank/DDBJ whole genome shotgun (WGS) entry which is preliminary data.</text>
</comment>
<dbReference type="Proteomes" id="UP001057402">
    <property type="component" value="Chromosome 3"/>
</dbReference>
<name>A0ACB9RQ70_9MYRT</name>
<dbReference type="EMBL" id="CM042882">
    <property type="protein sequence ID" value="KAI4381301.1"/>
    <property type="molecule type" value="Genomic_DNA"/>
</dbReference>
<proteinExistence type="predicted"/>
<protein>
    <submittedName>
        <fullName evidence="1">Uncharacterized protein</fullName>
    </submittedName>
</protein>